<feature type="transmembrane region" description="Helical" evidence="2">
    <location>
        <begin position="276"/>
        <end position="295"/>
    </location>
</feature>
<evidence type="ECO:0000313" key="3">
    <source>
        <dbReference type="EMBL" id="KTD18307.1"/>
    </source>
</evidence>
<dbReference type="EMBL" id="LNYJ01000011">
    <property type="protein sequence ID" value="KTD18307.1"/>
    <property type="molecule type" value="Genomic_DNA"/>
</dbReference>
<feature type="compositionally biased region" description="Polar residues" evidence="1">
    <location>
        <begin position="371"/>
        <end position="380"/>
    </location>
</feature>
<protein>
    <submittedName>
        <fullName evidence="3">Uncharacterized protein</fullName>
    </submittedName>
</protein>
<keyword evidence="4" id="KW-1185">Reference proteome</keyword>
<feature type="transmembrane region" description="Helical" evidence="2">
    <location>
        <begin position="118"/>
        <end position="139"/>
    </location>
</feature>
<evidence type="ECO:0000313" key="4">
    <source>
        <dbReference type="Proteomes" id="UP000055035"/>
    </source>
</evidence>
<feature type="region of interest" description="Disordered" evidence="1">
    <location>
        <begin position="356"/>
        <end position="389"/>
    </location>
</feature>
<reference evidence="3 4" key="1">
    <citation type="submission" date="2015-11" db="EMBL/GenBank/DDBJ databases">
        <title>Genomic analysis of 38 Legionella species identifies large and diverse effector repertoires.</title>
        <authorList>
            <person name="Burstein D."/>
            <person name="Amaro F."/>
            <person name="Zusman T."/>
            <person name="Lifshitz Z."/>
            <person name="Cohen O."/>
            <person name="Gilbert J.A."/>
            <person name="Pupko T."/>
            <person name="Shuman H.A."/>
            <person name="Segal G."/>
        </authorList>
    </citation>
    <scope>NUCLEOTIDE SEQUENCE [LARGE SCALE GENOMIC DNA]</scope>
    <source>
        <strain evidence="3 4">BL-540</strain>
    </source>
</reference>
<dbReference type="AlphaFoldDB" id="A0A0W0VDU7"/>
<feature type="compositionally biased region" description="Low complexity" evidence="1">
    <location>
        <begin position="356"/>
        <end position="370"/>
    </location>
</feature>
<feature type="transmembrane region" description="Helical" evidence="2">
    <location>
        <begin position="218"/>
        <end position="237"/>
    </location>
</feature>
<accession>A0A0W0VDU7</accession>
<feature type="transmembrane region" description="Helical" evidence="2">
    <location>
        <begin position="301"/>
        <end position="318"/>
    </location>
</feature>
<evidence type="ECO:0000256" key="1">
    <source>
        <dbReference type="SAM" id="MobiDB-lite"/>
    </source>
</evidence>
<feature type="transmembrane region" description="Helical" evidence="2">
    <location>
        <begin position="194"/>
        <end position="212"/>
    </location>
</feature>
<dbReference type="STRING" id="456.Ljor_2613"/>
<comment type="caution">
    <text evidence="3">The sequence shown here is derived from an EMBL/GenBank/DDBJ whole genome shotgun (WGS) entry which is preliminary data.</text>
</comment>
<keyword evidence="2" id="KW-1133">Transmembrane helix</keyword>
<sequence length="414" mass="47445">MRHFTWQSFKLATLSDDLSCILEYLSGADSHLLKAHFEYYSERSYELKRNYHHIIILKNPELERKTKDILRNLNIPEAQWQQYLSLSMYKLLQKLNREGHPQIDYILELIKRKTWKRFLPWLLAAIGGIIVLAALLFSPPLAPLLQWLEEILTSVIGLPVLGFSFTVLSTVFLLVQNQTDSKRKLFKRNQDSIFLLLGAGINCAAYVLWIMIAAPMPPLVAVLSVMASGMDVIKELFNIGQEYFRFHNRLKIHESTKMLEHQAYARHVYGFNKHRNALLINLASSLLLLGIMAAWCFLPPGLILTIAAVSAICLVYTLKRFFLKANESRARAILQEELRFIKQEYEKDHRIEPQVSPALSQLSNSNPSSQKAAQPENNPSIKGKSPKPCTEVGIRQTLIQMEPMPTQESQLLHI</sequence>
<keyword evidence="2" id="KW-0812">Transmembrane</keyword>
<evidence type="ECO:0000256" key="2">
    <source>
        <dbReference type="SAM" id="Phobius"/>
    </source>
</evidence>
<proteinExistence type="predicted"/>
<name>A0A0W0VDU7_9GAMM</name>
<feature type="transmembrane region" description="Helical" evidence="2">
    <location>
        <begin position="151"/>
        <end position="174"/>
    </location>
</feature>
<gene>
    <name evidence="3" type="ORF">Ljor_2613</name>
</gene>
<keyword evidence="2" id="KW-0472">Membrane</keyword>
<dbReference type="PATRIC" id="fig|456.5.peg.2805"/>
<dbReference type="Proteomes" id="UP000055035">
    <property type="component" value="Unassembled WGS sequence"/>
</dbReference>
<organism evidence="3 4">
    <name type="scientific">Legionella jordanis</name>
    <dbReference type="NCBI Taxonomy" id="456"/>
    <lineage>
        <taxon>Bacteria</taxon>
        <taxon>Pseudomonadati</taxon>
        <taxon>Pseudomonadota</taxon>
        <taxon>Gammaproteobacteria</taxon>
        <taxon>Legionellales</taxon>
        <taxon>Legionellaceae</taxon>
        <taxon>Legionella</taxon>
    </lineage>
</organism>